<protein>
    <submittedName>
        <fullName evidence="2">Uncharacterized protein</fullName>
    </submittedName>
</protein>
<dbReference type="EMBL" id="LNQE01000006">
    <property type="protein sequence ID" value="KUG30065.1"/>
    <property type="molecule type" value="Genomic_DNA"/>
</dbReference>
<name>A0A0W8GAL6_9ZZZZ</name>
<organism evidence="2">
    <name type="scientific">hydrocarbon metagenome</name>
    <dbReference type="NCBI Taxonomy" id="938273"/>
    <lineage>
        <taxon>unclassified sequences</taxon>
        <taxon>metagenomes</taxon>
        <taxon>ecological metagenomes</taxon>
    </lineage>
</organism>
<keyword evidence="1" id="KW-1133">Transmembrane helix</keyword>
<comment type="caution">
    <text evidence="2">The sequence shown here is derived from an EMBL/GenBank/DDBJ whole genome shotgun (WGS) entry which is preliminary data.</text>
</comment>
<dbReference type="AlphaFoldDB" id="A0A0W8GAL6"/>
<evidence type="ECO:0000256" key="1">
    <source>
        <dbReference type="SAM" id="Phobius"/>
    </source>
</evidence>
<proteinExistence type="predicted"/>
<feature type="transmembrane region" description="Helical" evidence="1">
    <location>
        <begin position="34"/>
        <end position="55"/>
    </location>
</feature>
<reference evidence="2" key="1">
    <citation type="journal article" date="2015" name="Proc. Natl. Acad. Sci. U.S.A.">
        <title>Networks of energetic and metabolic interactions define dynamics in microbial communities.</title>
        <authorList>
            <person name="Embree M."/>
            <person name="Liu J.K."/>
            <person name="Al-Bassam M.M."/>
            <person name="Zengler K."/>
        </authorList>
    </citation>
    <scope>NUCLEOTIDE SEQUENCE</scope>
</reference>
<accession>A0A0W8GAL6</accession>
<keyword evidence="1" id="KW-0812">Transmembrane</keyword>
<sequence>MYDSPWIVPSALFDPGWVDRMRDSIAVSEFSPEAAIITVVFFGGFAVFVAVSLLIKSRAREEVRLTPLTWITEPDKIRDIFHNALRRRSKIRLSFSRDDASGVFADAALAEVYSDSLILELSADIRANSGWTGKRVECDFRLRPDPATEQWHFYTFVAEIKNARVIPGQFAQVTISLPGRLEMEQKRAYLRVEPGRADVRELDIWSEPQVRGEPHRIGDPETWGHAEVTLTETTASDISLDNVSGGGMRLSLRGDTLRAGLTLLTPGRRVYLFLRLADRLGPGGTTLFRLACQVQNAYSANAPDGSRAFGLRFVGFSEPAPDNPAHLQWKAPQGGGVPAMDDWAYAKHLDVYRSRGK</sequence>
<keyword evidence="1" id="KW-0472">Membrane</keyword>
<gene>
    <name evidence="2" type="ORF">ASZ90_000034</name>
</gene>
<evidence type="ECO:0000313" key="2">
    <source>
        <dbReference type="EMBL" id="KUG30065.1"/>
    </source>
</evidence>